<evidence type="ECO:0000313" key="3">
    <source>
        <dbReference type="Proteomes" id="UP001054945"/>
    </source>
</evidence>
<accession>A0AAV4Q7R1</accession>
<dbReference type="AlphaFoldDB" id="A0AAV4Q7R1"/>
<keyword evidence="3" id="KW-1185">Reference proteome</keyword>
<dbReference type="EMBL" id="BPLR01005923">
    <property type="protein sequence ID" value="GIY06068.1"/>
    <property type="molecule type" value="Genomic_DNA"/>
</dbReference>
<reference evidence="2 3" key="1">
    <citation type="submission" date="2021-06" db="EMBL/GenBank/DDBJ databases">
        <title>Caerostris extrusa draft genome.</title>
        <authorList>
            <person name="Kono N."/>
            <person name="Arakawa K."/>
        </authorList>
    </citation>
    <scope>NUCLEOTIDE SEQUENCE [LARGE SCALE GENOMIC DNA]</scope>
</reference>
<protein>
    <submittedName>
        <fullName evidence="2">Uncharacterized protein</fullName>
    </submittedName>
</protein>
<comment type="caution">
    <text evidence="2">The sequence shown here is derived from an EMBL/GenBank/DDBJ whole genome shotgun (WGS) entry which is preliminary data.</text>
</comment>
<proteinExistence type="predicted"/>
<evidence type="ECO:0000313" key="2">
    <source>
        <dbReference type="EMBL" id="GIY06068.1"/>
    </source>
</evidence>
<organism evidence="2 3">
    <name type="scientific">Caerostris extrusa</name>
    <name type="common">Bark spider</name>
    <name type="synonym">Caerostris bankana</name>
    <dbReference type="NCBI Taxonomy" id="172846"/>
    <lineage>
        <taxon>Eukaryota</taxon>
        <taxon>Metazoa</taxon>
        <taxon>Ecdysozoa</taxon>
        <taxon>Arthropoda</taxon>
        <taxon>Chelicerata</taxon>
        <taxon>Arachnida</taxon>
        <taxon>Araneae</taxon>
        <taxon>Araneomorphae</taxon>
        <taxon>Entelegynae</taxon>
        <taxon>Araneoidea</taxon>
        <taxon>Araneidae</taxon>
        <taxon>Caerostris</taxon>
    </lineage>
</organism>
<sequence length="82" mass="8979">MKSLKGQNNATQLELVSDAHSAWRSSFYSLNRRGQNGLLNDARGGSFFRRRHGDRRGQEGADNPSIVSESDGAGDVERICGI</sequence>
<name>A0AAV4Q7R1_CAEEX</name>
<feature type="region of interest" description="Disordered" evidence="1">
    <location>
        <begin position="41"/>
        <end position="82"/>
    </location>
</feature>
<gene>
    <name evidence="2" type="ORF">CEXT_155861</name>
</gene>
<dbReference type="Proteomes" id="UP001054945">
    <property type="component" value="Unassembled WGS sequence"/>
</dbReference>
<evidence type="ECO:0000256" key="1">
    <source>
        <dbReference type="SAM" id="MobiDB-lite"/>
    </source>
</evidence>